<sequence length="457" mass="49989">MRLDRLEMRNYRRFAELSVGFEPDVTVLVGGNGMGKTAVLDAAAVMLGAFLAKFPDVSGPSIQRSDARRVRYEVGGVYDTQQQFPVSLAAEGEAPMPVVWDRYRQGQETLGGRLEWGRALRGPEGKMTVADAQPMIAVSDEYRGAVMADPSVVLPLVAYYGTDRLWPRDRRQWRTHSDAYLQAGNRFGGYDGCLGSSVSYKQMATWFRKMTAEQERRKTVIPSFQAVRTAVSACLERLTGHADARIDYADGGMLVTYTAPDGTVCEDEPFETLSDGYRATIGMVADIARRMATLNPVMGGDAVRRTPGVVLIDEVDLHLHPLWQEHVVSMLTALFPAVQFVLTTHAPLVIASVPGRQVRMLSYDPSNGVARAAEPSFETYGQPASDTLTSVQGAHDLPEPVRGALDAFETALDDGDYAGAKRELDRLHGMVGETNSEYVSARTAYDFMRGAGGGEDD</sequence>
<dbReference type="PANTHER" id="PTHR32182:SF23">
    <property type="entry name" value="ATP BINDING PROTEIN"/>
    <property type="match status" value="1"/>
</dbReference>
<dbReference type="RefSeq" id="WP_214359099.1">
    <property type="nucleotide sequence ID" value="NZ_JAFEJS010000018.1"/>
</dbReference>
<evidence type="ECO:0000313" key="4">
    <source>
        <dbReference type="Proteomes" id="UP000773064"/>
    </source>
</evidence>
<name>A0ABS5USF1_9BIFI</name>
<dbReference type="Gene3D" id="3.40.50.300">
    <property type="entry name" value="P-loop containing nucleotide triphosphate hydrolases"/>
    <property type="match status" value="2"/>
</dbReference>
<dbReference type="Pfam" id="PF13304">
    <property type="entry name" value="AAA_21"/>
    <property type="match status" value="1"/>
</dbReference>
<evidence type="ECO:0000259" key="2">
    <source>
        <dbReference type="SMART" id="SM00382"/>
    </source>
</evidence>
<dbReference type="PANTHER" id="PTHR32182">
    <property type="entry name" value="DNA REPLICATION AND REPAIR PROTEIN RECF"/>
    <property type="match status" value="1"/>
</dbReference>
<dbReference type="SMART" id="SM00382">
    <property type="entry name" value="AAA"/>
    <property type="match status" value="1"/>
</dbReference>
<feature type="domain" description="AAA+ ATPase" evidence="2">
    <location>
        <begin position="22"/>
        <end position="364"/>
    </location>
</feature>
<gene>
    <name evidence="3" type="ORF">JS528_11090</name>
</gene>
<comment type="caution">
    <text evidence="3">The sequence shown here is derived from an EMBL/GenBank/DDBJ whole genome shotgun (WGS) entry which is preliminary data.</text>
</comment>
<evidence type="ECO:0000313" key="3">
    <source>
        <dbReference type="EMBL" id="MBT1173864.1"/>
    </source>
</evidence>
<reference evidence="3 4" key="1">
    <citation type="journal article" date="2021" name="Environ. Microbiol.">
        <title>Genetic insights into the dark matter of the mammalian gut microbiota through targeted genome reconstruction.</title>
        <authorList>
            <person name="Lugli G.A."/>
            <person name="Alessandri G."/>
            <person name="Milani C."/>
            <person name="Viappiani A."/>
            <person name="Fontana F."/>
            <person name="Tarracchini C."/>
            <person name="Mancabelli L."/>
            <person name="Argentini C."/>
            <person name="Ruiz L."/>
            <person name="Margolles A."/>
            <person name="van Sinderen D."/>
            <person name="Turroni F."/>
            <person name="Ventura M."/>
        </authorList>
    </citation>
    <scope>NUCLEOTIDE SEQUENCE [LARGE SCALE GENOMIC DNA]</scope>
    <source>
        <strain evidence="3 4">MA2</strain>
    </source>
</reference>
<dbReference type="EMBL" id="JAFEJS010000018">
    <property type="protein sequence ID" value="MBT1173864.1"/>
    <property type="molecule type" value="Genomic_DNA"/>
</dbReference>
<proteinExistence type="predicted"/>
<dbReference type="SUPFAM" id="SSF52540">
    <property type="entry name" value="P-loop containing nucleoside triphosphate hydrolases"/>
    <property type="match status" value="1"/>
</dbReference>
<protein>
    <submittedName>
        <fullName evidence="3">AAA family ATPase</fullName>
    </submittedName>
</protein>
<keyword evidence="1" id="KW-0227">DNA damage</keyword>
<dbReference type="Pfam" id="PF13476">
    <property type="entry name" value="AAA_23"/>
    <property type="match status" value="1"/>
</dbReference>
<evidence type="ECO:0000256" key="1">
    <source>
        <dbReference type="ARBA" id="ARBA00023236"/>
    </source>
</evidence>
<keyword evidence="4" id="KW-1185">Reference proteome</keyword>
<organism evidence="3 4">
    <name type="scientific">Bifidobacterium santillanense</name>
    <dbReference type="NCBI Taxonomy" id="2809028"/>
    <lineage>
        <taxon>Bacteria</taxon>
        <taxon>Bacillati</taxon>
        <taxon>Actinomycetota</taxon>
        <taxon>Actinomycetes</taxon>
        <taxon>Bifidobacteriales</taxon>
        <taxon>Bifidobacteriaceae</taxon>
        <taxon>Bifidobacterium</taxon>
    </lineage>
</organism>
<dbReference type="InterPro" id="IPR038729">
    <property type="entry name" value="Rad50/SbcC_AAA"/>
</dbReference>
<accession>A0ABS5USF1</accession>
<dbReference type="InterPro" id="IPR027417">
    <property type="entry name" value="P-loop_NTPase"/>
</dbReference>
<dbReference type="InterPro" id="IPR003593">
    <property type="entry name" value="AAA+_ATPase"/>
</dbReference>
<keyword evidence="1" id="KW-0742">SOS response</keyword>
<dbReference type="Proteomes" id="UP000773064">
    <property type="component" value="Unassembled WGS sequence"/>
</dbReference>
<dbReference type="InterPro" id="IPR003959">
    <property type="entry name" value="ATPase_AAA_core"/>
</dbReference>